<evidence type="ECO:0000256" key="1">
    <source>
        <dbReference type="SAM" id="MobiDB-lite"/>
    </source>
</evidence>
<gene>
    <name evidence="2" type="ORF">EZS28_047449</name>
</gene>
<feature type="region of interest" description="Disordered" evidence="1">
    <location>
        <begin position="119"/>
        <end position="148"/>
    </location>
</feature>
<dbReference type="EMBL" id="SNRW01032028">
    <property type="protein sequence ID" value="KAA6357023.1"/>
    <property type="molecule type" value="Genomic_DNA"/>
</dbReference>
<dbReference type="Proteomes" id="UP000324800">
    <property type="component" value="Unassembled WGS sequence"/>
</dbReference>
<name>A0A5J4TGU5_9EUKA</name>
<evidence type="ECO:0000313" key="2">
    <source>
        <dbReference type="EMBL" id="KAA6357023.1"/>
    </source>
</evidence>
<organism evidence="2 3">
    <name type="scientific">Streblomastix strix</name>
    <dbReference type="NCBI Taxonomy" id="222440"/>
    <lineage>
        <taxon>Eukaryota</taxon>
        <taxon>Metamonada</taxon>
        <taxon>Preaxostyla</taxon>
        <taxon>Oxymonadida</taxon>
        <taxon>Streblomastigidae</taxon>
        <taxon>Streblomastix</taxon>
    </lineage>
</organism>
<comment type="caution">
    <text evidence="2">The sequence shown here is derived from an EMBL/GenBank/DDBJ whole genome shotgun (WGS) entry which is preliminary data.</text>
</comment>
<protein>
    <submittedName>
        <fullName evidence="2">Uncharacterized protein</fullName>
    </submittedName>
</protein>
<proteinExistence type="predicted"/>
<sequence>VESSAAVQSGIYKQVISIAAGKTENLFEGLLNTLEASLVATGEAQAVREGQLDGIQQRTTQEEIISDTSRKRFTERNKVSKEVFGKSRSRFQRFGLGRGNYQRSRGRNQANFNYRFNRSQKQEEQRGRFQNRGQQRTYNNNRFQQKEE</sequence>
<accession>A0A5J4TGU5</accession>
<feature type="non-terminal residue" evidence="2">
    <location>
        <position position="1"/>
    </location>
</feature>
<evidence type="ECO:0000313" key="3">
    <source>
        <dbReference type="Proteomes" id="UP000324800"/>
    </source>
</evidence>
<feature type="compositionally biased region" description="Polar residues" evidence="1">
    <location>
        <begin position="137"/>
        <end position="148"/>
    </location>
</feature>
<dbReference type="AlphaFoldDB" id="A0A5J4TGU5"/>
<reference evidence="2 3" key="1">
    <citation type="submission" date="2019-03" db="EMBL/GenBank/DDBJ databases">
        <title>Single cell metagenomics reveals metabolic interactions within the superorganism composed of flagellate Streblomastix strix and complex community of Bacteroidetes bacteria on its surface.</title>
        <authorList>
            <person name="Treitli S.C."/>
            <person name="Kolisko M."/>
            <person name="Husnik F."/>
            <person name="Keeling P."/>
            <person name="Hampl V."/>
        </authorList>
    </citation>
    <scope>NUCLEOTIDE SEQUENCE [LARGE SCALE GENOMIC DNA]</scope>
    <source>
        <strain evidence="2">ST1C</strain>
    </source>
</reference>